<proteinExistence type="inferred from homology"/>
<accession>A0A1I6M4U1</accession>
<dbReference type="PANTHER" id="PTHR30349">
    <property type="entry name" value="PHAGE INTEGRASE-RELATED"/>
    <property type="match status" value="1"/>
</dbReference>
<dbReference type="GO" id="GO:0003677">
    <property type="term" value="F:DNA binding"/>
    <property type="evidence" value="ECO:0007669"/>
    <property type="project" value="UniProtKB-KW"/>
</dbReference>
<dbReference type="InterPro" id="IPR050090">
    <property type="entry name" value="Tyrosine_recombinase_XerCD"/>
</dbReference>
<dbReference type="SUPFAM" id="SSF56349">
    <property type="entry name" value="DNA breaking-rejoining enzymes"/>
    <property type="match status" value="1"/>
</dbReference>
<dbReference type="Gene3D" id="1.10.443.10">
    <property type="entry name" value="Intergrase catalytic core"/>
    <property type="match status" value="1"/>
</dbReference>
<gene>
    <name evidence="5" type="ORF">SAMN05421771_1843</name>
</gene>
<dbReference type="GO" id="GO:0015074">
    <property type="term" value="P:DNA integration"/>
    <property type="evidence" value="ECO:0007669"/>
    <property type="project" value="InterPro"/>
</dbReference>
<feature type="domain" description="Tyr recombinase" evidence="4">
    <location>
        <begin position="191"/>
        <end position="381"/>
    </location>
</feature>
<evidence type="ECO:0000313" key="5">
    <source>
        <dbReference type="EMBL" id="SFS10757.1"/>
    </source>
</evidence>
<evidence type="ECO:0000256" key="3">
    <source>
        <dbReference type="ARBA" id="ARBA00023172"/>
    </source>
</evidence>
<dbReference type="InterPro" id="IPR002104">
    <property type="entry name" value="Integrase_catalytic"/>
</dbReference>
<dbReference type="Proteomes" id="UP000199024">
    <property type="component" value="Unassembled WGS sequence"/>
</dbReference>
<protein>
    <submittedName>
        <fullName evidence="5">Site-specific recombinase XerD</fullName>
    </submittedName>
</protein>
<evidence type="ECO:0000259" key="4">
    <source>
        <dbReference type="PROSITE" id="PS51898"/>
    </source>
</evidence>
<dbReference type="STRING" id="474950.SAMN05421771_1843"/>
<dbReference type="InterPro" id="IPR013762">
    <property type="entry name" value="Integrase-like_cat_sf"/>
</dbReference>
<dbReference type="InterPro" id="IPR011010">
    <property type="entry name" value="DNA_brk_join_enz"/>
</dbReference>
<organism evidence="5 6">
    <name type="scientific">Granulicella pectinivorans</name>
    <dbReference type="NCBI Taxonomy" id="474950"/>
    <lineage>
        <taxon>Bacteria</taxon>
        <taxon>Pseudomonadati</taxon>
        <taxon>Acidobacteriota</taxon>
        <taxon>Terriglobia</taxon>
        <taxon>Terriglobales</taxon>
        <taxon>Acidobacteriaceae</taxon>
        <taxon>Granulicella</taxon>
    </lineage>
</organism>
<dbReference type="RefSeq" id="WP_089838627.1">
    <property type="nucleotide sequence ID" value="NZ_FOZL01000001.1"/>
</dbReference>
<name>A0A1I6M4U1_9BACT</name>
<dbReference type="EMBL" id="FOZL01000001">
    <property type="protein sequence ID" value="SFS10757.1"/>
    <property type="molecule type" value="Genomic_DNA"/>
</dbReference>
<keyword evidence="2" id="KW-0238">DNA-binding</keyword>
<evidence type="ECO:0000256" key="2">
    <source>
        <dbReference type="ARBA" id="ARBA00023125"/>
    </source>
</evidence>
<keyword evidence="3" id="KW-0233">DNA recombination</keyword>
<reference evidence="5 6" key="1">
    <citation type="submission" date="2016-10" db="EMBL/GenBank/DDBJ databases">
        <authorList>
            <person name="de Groot N.N."/>
        </authorList>
    </citation>
    <scope>NUCLEOTIDE SEQUENCE [LARGE SCALE GENOMIC DNA]</scope>
    <source>
        <strain evidence="5 6">DSM 21001</strain>
    </source>
</reference>
<keyword evidence="6" id="KW-1185">Reference proteome</keyword>
<dbReference type="PANTHER" id="PTHR30349:SF64">
    <property type="entry name" value="PROPHAGE INTEGRASE INTD-RELATED"/>
    <property type="match status" value="1"/>
</dbReference>
<dbReference type="PROSITE" id="PS51898">
    <property type="entry name" value="TYR_RECOMBINASE"/>
    <property type="match status" value="1"/>
</dbReference>
<dbReference type="InterPro" id="IPR010998">
    <property type="entry name" value="Integrase_recombinase_N"/>
</dbReference>
<dbReference type="Gene3D" id="1.10.150.130">
    <property type="match status" value="1"/>
</dbReference>
<dbReference type="GO" id="GO:0006310">
    <property type="term" value="P:DNA recombination"/>
    <property type="evidence" value="ECO:0007669"/>
    <property type="project" value="UniProtKB-KW"/>
</dbReference>
<evidence type="ECO:0000256" key="1">
    <source>
        <dbReference type="ARBA" id="ARBA00008857"/>
    </source>
</evidence>
<evidence type="ECO:0000313" key="6">
    <source>
        <dbReference type="Proteomes" id="UP000199024"/>
    </source>
</evidence>
<dbReference type="AlphaFoldDB" id="A0A1I6M4U1"/>
<sequence length="399" mass="45081">MTNALTSLPTLKLSRERYQRGYLTTESRSSGPDVWTYRWREPSGNGQSVRRKRIIGTVQEYKTETAARKAVDALRLDINAEAVSTIPMTIREVVGHYVEKELCDGRGKTPRTRETYRQHLDDYILPRWGAERIGDVKAFRVEAWLEGLDKADGTKSKTKAVFSVVYQHALRYGWATRNPIREVRQSAKRRETPDILTPEEVGRLLSLLPDYARTMVVVAAVTGLRRGELVGLRWEDVDFENGKIQIRRSLVDQIAGEPKTETSKRPIPLEPALVHALQSWREKTPYIKPGDWVFASPYDLGAKPYWPSTVLQKVIQPAAREAGILKRIGWHTFRRTTATWLLANGETVKTAQELMRHASPAMTLGVYAQAIDNDKRVAQGRISSLLGLHSAKAELAISA</sequence>
<dbReference type="OrthoDB" id="104151at2"/>
<dbReference type="Pfam" id="PF00589">
    <property type="entry name" value="Phage_integrase"/>
    <property type="match status" value="1"/>
</dbReference>
<dbReference type="CDD" id="cd01189">
    <property type="entry name" value="INT_ICEBs1_C_like"/>
    <property type="match status" value="1"/>
</dbReference>
<comment type="similarity">
    <text evidence="1">Belongs to the 'phage' integrase family.</text>
</comment>